<keyword evidence="9" id="KW-1185">Reference proteome</keyword>
<dbReference type="PANTHER" id="PTHR33841:SF5">
    <property type="entry name" value="DNA METHYLASE (MODIFICATION METHYLASE) (METHYLTRANSFERASE)-RELATED"/>
    <property type="match status" value="1"/>
</dbReference>
<evidence type="ECO:0000256" key="6">
    <source>
        <dbReference type="ARBA" id="ARBA00047942"/>
    </source>
</evidence>
<dbReference type="InterPro" id="IPR011639">
    <property type="entry name" value="MethylTrfase_TaqI-like_dom"/>
</dbReference>
<dbReference type="AlphaFoldDB" id="A0A3S2W279"/>
<keyword evidence="5" id="KW-0949">S-adenosyl-L-methionine</keyword>
<dbReference type="EMBL" id="SADE01000004">
    <property type="protein sequence ID" value="RVU33946.1"/>
    <property type="molecule type" value="Genomic_DNA"/>
</dbReference>
<evidence type="ECO:0000256" key="5">
    <source>
        <dbReference type="ARBA" id="ARBA00022691"/>
    </source>
</evidence>
<reference evidence="9" key="1">
    <citation type="submission" date="2019-01" db="EMBL/GenBank/DDBJ databases">
        <title>Gri0909 isolated from a small marine red alga.</title>
        <authorList>
            <person name="Kim J."/>
            <person name="Jeong S.E."/>
            <person name="Jeon C.O."/>
        </authorList>
    </citation>
    <scope>NUCLEOTIDE SEQUENCE [LARGE SCALE GENOMIC DNA]</scope>
    <source>
        <strain evidence="9">Gri0909</strain>
    </source>
</reference>
<evidence type="ECO:0000313" key="9">
    <source>
        <dbReference type="Proteomes" id="UP000287447"/>
    </source>
</evidence>
<dbReference type="Pfam" id="PF07669">
    <property type="entry name" value="Eco57I"/>
    <property type="match status" value="1"/>
</dbReference>
<evidence type="ECO:0000259" key="7">
    <source>
        <dbReference type="Pfam" id="PF07669"/>
    </source>
</evidence>
<comment type="similarity">
    <text evidence="1">Belongs to the N(4)/N(6)-methyltransferase family.</text>
</comment>
<sequence length="535" mass="60412">MTSQASFALRGRNPDVLTCIANLSNDEVFTPPEFANRMLDTLAEAWAADHDGADIWADKTVRFLDPCTKSGVFLREITSRLTHGLAEEFPNLQRRVDHILTRQVFGIGITNLTSLLARRSVYCSKHANGQHSIARGFNHEAGNVWFESAKHTWVKGRCEYCRASQKILDRGDGLETHAYAFIHTRDSKSRLAEMFGDEMQFDVVIGNPPYQLDDGGYGTSAAPIYHLFVEKALDLDPRYAVFVTPSRWMAGGKGLDKYRERILSDKRMRNIVDYPKLYEGFPGVKIRGGISYFLWDRDHNGPCEVQTIWDGQPTGPAVARHLDEFDVLVRRNEAVPILEKVKAKNEPTLDARVSSRKPFGLATNFRGKPSADRLKEPIMLFENQRKGWIQRQDVKVNPEWIDQWKVLMTAVQGTSAAVETKFLSKPIVAEPGTACTETYLVAGCFDNGAAASNYANYLRTRFVRFLVSLRKATQHATKDVYSFVPDLPCDQVWTDAKLYNRYGLSEQDIAFIESQVAEHEPELFERVDPGSSEDG</sequence>
<evidence type="ECO:0000256" key="1">
    <source>
        <dbReference type="ARBA" id="ARBA00006594"/>
    </source>
</evidence>
<dbReference type="GO" id="GO:0004519">
    <property type="term" value="F:endonuclease activity"/>
    <property type="evidence" value="ECO:0007669"/>
    <property type="project" value="UniProtKB-KW"/>
</dbReference>
<dbReference type="RefSeq" id="WP_127767976.1">
    <property type="nucleotide sequence ID" value="NZ_SADE01000004.1"/>
</dbReference>
<dbReference type="GO" id="GO:0009007">
    <property type="term" value="F:site-specific DNA-methyltransferase (adenine-specific) activity"/>
    <property type="evidence" value="ECO:0007669"/>
    <property type="project" value="UniProtKB-EC"/>
</dbReference>
<evidence type="ECO:0000256" key="2">
    <source>
        <dbReference type="ARBA" id="ARBA00011900"/>
    </source>
</evidence>
<gene>
    <name evidence="8" type="ORF">EOI86_22735</name>
</gene>
<dbReference type="PANTHER" id="PTHR33841">
    <property type="entry name" value="DNA METHYLTRANSFERASE YEEA-RELATED"/>
    <property type="match status" value="1"/>
</dbReference>
<keyword evidence="8" id="KW-0378">Hydrolase</keyword>
<evidence type="ECO:0000256" key="3">
    <source>
        <dbReference type="ARBA" id="ARBA00022603"/>
    </source>
</evidence>
<dbReference type="GO" id="GO:0006304">
    <property type="term" value="P:DNA modification"/>
    <property type="evidence" value="ECO:0007669"/>
    <property type="project" value="InterPro"/>
</dbReference>
<dbReference type="Proteomes" id="UP000287447">
    <property type="component" value="Unassembled WGS sequence"/>
</dbReference>
<evidence type="ECO:0000256" key="4">
    <source>
        <dbReference type="ARBA" id="ARBA00022679"/>
    </source>
</evidence>
<dbReference type="OrthoDB" id="9806213at2"/>
<keyword evidence="8" id="KW-0255">Endonuclease</keyword>
<dbReference type="InterPro" id="IPR050953">
    <property type="entry name" value="N4_N6_ade-DNA_methylase"/>
</dbReference>
<dbReference type="PRINTS" id="PR00507">
    <property type="entry name" value="N12N6MTFRASE"/>
</dbReference>
<dbReference type="InterPro" id="IPR002052">
    <property type="entry name" value="DNA_methylase_N6_adenine_CS"/>
</dbReference>
<name>A0A3S2W279_9PROT</name>
<dbReference type="PROSITE" id="PS00092">
    <property type="entry name" value="N6_MTASE"/>
    <property type="match status" value="1"/>
</dbReference>
<feature type="domain" description="Type II methyltransferase M.TaqI-like" evidence="7">
    <location>
        <begin position="103"/>
        <end position="280"/>
    </location>
</feature>
<comment type="caution">
    <text evidence="8">The sequence shown here is derived from an EMBL/GenBank/DDBJ whole genome shotgun (WGS) entry which is preliminary data.</text>
</comment>
<evidence type="ECO:0000313" key="8">
    <source>
        <dbReference type="EMBL" id="RVU33946.1"/>
    </source>
</evidence>
<dbReference type="GO" id="GO:0003676">
    <property type="term" value="F:nucleic acid binding"/>
    <property type="evidence" value="ECO:0007669"/>
    <property type="project" value="InterPro"/>
</dbReference>
<organism evidence="8 9">
    <name type="scientific">Hwanghaeella grinnelliae</name>
    <dbReference type="NCBI Taxonomy" id="2500179"/>
    <lineage>
        <taxon>Bacteria</taxon>
        <taxon>Pseudomonadati</taxon>
        <taxon>Pseudomonadota</taxon>
        <taxon>Alphaproteobacteria</taxon>
        <taxon>Rhodospirillales</taxon>
        <taxon>Rhodospirillaceae</taxon>
        <taxon>Hwanghaeella</taxon>
    </lineage>
</organism>
<keyword evidence="8" id="KW-0540">Nuclease</keyword>
<dbReference type="GO" id="GO:0032259">
    <property type="term" value="P:methylation"/>
    <property type="evidence" value="ECO:0007669"/>
    <property type="project" value="UniProtKB-KW"/>
</dbReference>
<accession>A0A3S2W279</accession>
<comment type="catalytic activity">
    <reaction evidence="6">
        <text>a 2'-deoxyadenosine in DNA + S-adenosyl-L-methionine = an N(6)-methyl-2'-deoxyadenosine in DNA + S-adenosyl-L-homocysteine + H(+)</text>
        <dbReference type="Rhea" id="RHEA:15197"/>
        <dbReference type="Rhea" id="RHEA-COMP:12418"/>
        <dbReference type="Rhea" id="RHEA-COMP:12419"/>
        <dbReference type="ChEBI" id="CHEBI:15378"/>
        <dbReference type="ChEBI" id="CHEBI:57856"/>
        <dbReference type="ChEBI" id="CHEBI:59789"/>
        <dbReference type="ChEBI" id="CHEBI:90615"/>
        <dbReference type="ChEBI" id="CHEBI:90616"/>
        <dbReference type="EC" id="2.1.1.72"/>
    </reaction>
</comment>
<keyword evidence="4" id="KW-0808">Transferase</keyword>
<proteinExistence type="inferred from homology"/>
<dbReference type="SUPFAM" id="SSF53335">
    <property type="entry name" value="S-adenosyl-L-methionine-dependent methyltransferases"/>
    <property type="match status" value="1"/>
</dbReference>
<protein>
    <recommendedName>
        <fullName evidence="2">site-specific DNA-methyltransferase (adenine-specific)</fullName>
        <ecNumber evidence="2">2.1.1.72</ecNumber>
    </recommendedName>
</protein>
<dbReference type="Gene3D" id="3.40.50.150">
    <property type="entry name" value="Vaccinia Virus protein VP39"/>
    <property type="match status" value="1"/>
</dbReference>
<dbReference type="EC" id="2.1.1.72" evidence="2"/>
<keyword evidence="3" id="KW-0489">Methyltransferase</keyword>
<dbReference type="InterPro" id="IPR029063">
    <property type="entry name" value="SAM-dependent_MTases_sf"/>
</dbReference>